<evidence type="ECO:0000256" key="8">
    <source>
        <dbReference type="ARBA" id="ARBA00022963"/>
    </source>
</evidence>
<dbReference type="GO" id="GO:0006457">
    <property type="term" value="P:protein folding"/>
    <property type="evidence" value="ECO:0007669"/>
    <property type="project" value="InterPro"/>
</dbReference>
<keyword evidence="11" id="KW-0472">Membrane</keyword>
<proteinExistence type="inferred from homology"/>
<evidence type="ECO:0000313" key="18">
    <source>
        <dbReference type="Proteomes" id="UP000295830"/>
    </source>
</evidence>
<feature type="region of interest" description="Disordered" evidence="16">
    <location>
        <begin position="346"/>
        <end position="366"/>
    </location>
</feature>
<evidence type="ECO:0000256" key="11">
    <source>
        <dbReference type="ARBA" id="ARBA00023136"/>
    </source>
</evidence>
<evidence type="ECO:0000256" key="5">
    <source>
        <dbReference type="ARBA" id="ARBA00022475"/>
    </source>
</evidence>
<evidence type="ECO:0000256" key="4">
    <source>
        <dbReference type="ARBA" id="ARBA00019692"/>
    </source>
</evidence>
<dbReference type="GO" id="GO:0005886">
    <property type="term" value="C:plasma membrane"/>
    <property type="evidence" value="ECO:0007669"/>
    <property type="project" value="UniProtKB-SubCell"/>
</dbReference>
<evidence type="ECO:0000256" key="16">
    <source>
        <dbReference type="SAM" id="MobiDB-lite"/>
    </source>
</evidence>
<comment type="function">
    <text evidence="1">May be involved in the folding of the extracellular lipase during its passage through the periplasm.</text>
</comment>
<evidence type="ECO:0000256" key="9">
    <source>
        <dbReference type="ARBA" id="ARBA00022989"/>
    </source>
</evidence>
<evidence type="ECO:0000256" key="7">
    <source>
        <dbReference type="ARBA" id="ARBA00022692"/>
    </source>
</evidence>
<comment type="subcellular location">
    <subcellularLocation>
        <location evidence="2">Cell inner membrane</location>
        <topology evidence="2">Single-pass membrane protein</topology>
        <orientation evidence="2">Periplasmic side</orientation>
    </subcellularLocation>
</comment>
<keyword evidence="18" id="KW-1185">Reference proteome</keyword>
<evidence type="ECO:0000256" key="6">
    <source>
        <dbReference type="ARBA" id="ARBA00022519"/>
    </source>
</evidence>
<evidence type="ECO:0000256" key="12">
    <source>
        <dbReference type="ARBA" id="ARBA00023186"/>
    </source>
</evidence>
<comment type="similarity">
    <text evidence="3">Belongs to the lipase chaperone family.</text>
</comment>
<dbReference type="EMBL" id="SOAX01000002">
    <property type="protein sequence ID" value="TDT43405.1"/>
    <property type="molecule type" value="Genomic_DNA"/>
</dbReference>
<keyword evidence="6" id="KW-0997">Cell inner membrane</keyword>
<reference evidence="17 18" key="1">
    <citation type="submission" date="2019-03" db="EMBL/GenBank/DDBJ databases">
        <title>Genomic Encyclopedia of Type Strains, Phase IV (KMG-IV): sequencing the most valuable type-strain genomes for metagenomic binning, comparative biology and taxonomic classification.</title>
        <authorList>
            <person name="Goeker M."/>
        </authorList>
    </citation>
    <scope>NUCLEOTIDE SEQUENCE [LARGE SCALE GENOMIC DNA]</scope>
    <source>
        <strain evidence="17 18">DSM 15505</strain>
    </source>
</reference>
<dbReference type="Proteomes" id="UP000295830">
    <property type="component" value="Unassembled WGS sequence"/>
</dbReference>
<keyword evidence="12" id="KW-0143">Chaperone</keyword>
<dbReference type="SUPFAM" id="SSF158855">
    <property type="entry name" value="Lipase chaperone-like"/>
    <property type="match status" value="1"/>
</dbReference>
<dbReference type="Pfam" id="PF03280">
    <property type="entry name" value="Lipase_chap"/>
    <property type="match status" value="1"/>
</dbReference>
<dbReference type="GO" id="GO:0051082">
    <property type="term" value="F:unfolded protein binding"/>
    <property type="evidence" value="ECO:0007669"/>
    <property type="project" value="InterPro"/>
</dbReference>
<evidence type="ECO:0000256" key="3">
    <source>
        <dbReference type="ARBA" id="ARBA00010358"/>
    </source>
</evidence>
<evidence type="ECO:0000256" key="14">
    <source>
        <dbReference type="ARBA" id="ARBA00031542"/>
    </source>
</evidence>
<evidence type="ECO:0000313" key="17">
    <source>
        <dbReference type="EMBL" id="TDT43405.1"/>
    </source>
</evidence>
<dbReference type="RefSeq" id="WP_133735475.1">
    <property type="nucleotide sequence ID" value="NZ_SOAX01000002.1"/>
</dbReference>
<comment type="caution">
    <text evidence="17">The sequence shown here is derived from an EMBL/GenBank/DDBJ whole genome shotgun (WGS) entry which is preliminary data.</text>
</comment>
<dbReference type="InterPro" id="IPR004961">
    <property type="entry name" value="Lipase_chaperone"/>
</dbReference>
<keyword evidence="5" id="KW-1003">Cell membrane</keyword>
<accession>A0A4R7JYV5</accession>
<keyword evidence="7" id="KW-0812">Transmembrane</keyword>
<organism evidence="17 18">
    <name type="scientific">Halospina denitrificans</name>
    <dbReference type="NCBI Taxonomy" id="332522"/>
    <lineage>
        <taxon>Bacteria</taxon>
        <taxon>Pseudomonadati</taxon>
        <taxon>Pseudomonadota</taxon>
        <taxon>Gammaproteobacteria</taxon>
        <taxon>Halospina</taxon>
    </lineage>
</organism>
<evidence type="ECO:0000256" key="2">
    <source>
        <dbReference type="ARBA" id="ARBA00004383"/>
    </source>
</evidence>
<keyword evidence="10" id="KW-0443">Lipid metabolism</keyword>
<dbReference type="AlphaFoldDB" id="A0A4R7JYV5"/>
<sequence>MSQTTTFKPILFGTAVLAATLLIGIIALLAQSSGSSERAESTEPAGTGPETAAEDSTSPGEEPGIVNANRKDVKAAYATRKEWEGEPFTSSLQGTEIDGSLKADAQGRLIVDLETRDFFDYFLNTVGEVEEGEAVDQIRALAESHLPESAVMEAMDLLEHYIDYKEEAIAINSQPVDREAAQSPQGQMRILEQGLADMKRARRDTLPPEAVDAFFSLEEAYGEFTLQRMQIQRNSELSAQEKQQQLRLAEEQLPEPIRETERHIQETNDYQQQVKQTIDRASSPDDAADQLKRLGLSDEQVESIAEQMHSDEQFEDRYADYRRKREELLESGLSEQDREQTLERLRKKHFESRQARSKAQFRDLDG</sequence>
<evidence type="ECO:0000256" key="10">
    <source>
        <dbReference type="ARBA" id="ARBA00023098"/>
    </source>
</evidence>
<protein>
    <recommendedName>
        <fullName evidence="4">Lipase chaperone</fullName>
    </recommendedName>
    <alternativeName>
        <fullName evidence="15">Lipase foldase</fullName>
    </alternativeName>
    <alternativeName>
        <fullName evidence="13">Lipase helper protein</fullName>
    </alternativeName>
    <alternativeName>
        <fullName evidence="14">Lipase modulator</fullName>
    </alternativeName>
</protein>
<gene>
    <name evidence="17" type="ORF">DES49_1219</name>
</gene>
<evidence type="ECO:0000256" key="1">
    <source>
        <dbReference type="ARBA" id="ARBA00003280"/>
    </source>
</evidence>
<keyword evidence="8" id="KW-0442">Lipid degradation</keyword>
<evidence type="ECO:0000256" key="13">
    <source>
        <dbReference type="ARBA" id="ARBA00030948"/>
    </source>
</evidence>
<feature type="region of interest" description="Disordered" evidence="16">
    <location>
        <begin position="34"/>
        <end position="69"/>
    </location>
</feature>
<dbReference type="OrthoDB" id="7025807at2"/>
<evidence type="ECO:0000256" key="15">
    <source>
        <dbReference type="ARBA" id="ARBA00033028"/>
    </source>
</evidence>
<dbReference type="GO" id="GO:0016042">
    <property type="term" value="P:lipid catabolic process"/>
    <property type="evidence" value="ECO:0007669"/>
    <property type="project" value="UniProtKB-KW"/>
</dbReference>
<name>A0A4R7JYV5_9GAMM</name>
<keyword evidence="9" id="KW-1133">Transmembrane helix</keyword>